<gene>
    <name evidence="8" type="ORF">IFO71_16590</name>
</gene>
<dbReference type="InterPro" id="IPR036259">
    <property type="entry name" value="MFS_trans_sf"/>
</dbReference>
<dbReference type="EMBL" id="JACYTR010000049">
    <property type="protein sequence ID" value="MBD8527362.1"/>
    <property type="molecule type" value="Genomic_DNA"/>
</dbReference>
<dbReference type="Proteomes" id="UP000613768">
    <property type="component" value="Unassembled WGS sequence"/>
</dbReference>
<dbReference type="PROSITE" id="PS50850">
    <property type="entry name" value="MFS"/>
    <property type="match status" value="1"/>
</dbReference>
<feature type="transmembrane region" description="Helical" evidence="6">
    <location>
        <begin position="410"/>
        <end position="429"/>
    </location>
</feature>
<keyword evidence="2" id="KW-0813">Transport</keyword>
<feature type="transmembrane region" description="Helical" evidence="6">
    <location>
        <begin position="287"/>
        <end position="313"/>
    </location>
</feature>
<evidence type="ECO:0000313" key="9">
    <source>
        <dbReference type="Proteomes" id="UP000613768"/>
    </source>
</evidence>
<proteinExistence type="predicted"/>
<feature type="transmembrane region" description="Helical" evidence="6">
    <location>
        <begin position="244"/>
        <end position="267"/>
    </location>
</feature>
<dbReference type="GO" id="GO:0022857">
    <property type="term" value="F:transmembrane transporter activity"/>
    <property type="evidence" value="ECO:0007669"/>
    <property type="project" value="InterPro"/>
</dbReference>
<feature type="transmembrane region" description="Helical" evidence="6">
    <location>
        <begin position="378"/>
        <end position="398"/>
    </location>
</feature>
<dbReference type="AlphaFoldDB" id="A0AAW3ZS71"/>
<dbReference type="Pfam" id="PF07690">
    <property type="entry name" value="MFS_1"/>
    <property type="match status" value="1"/>
</dbReference>
<dbReference type="InterPro" id="IPR011701">
    <property type="entry name" value="MFS"/>
</dbReference>
<feature type="transmembrane region" description="Helical" evidence="6">
    <location>
        <begin position="140"/>
        <end position="162"/>
    </location>
</feature>
<feature type="transmembrane region" description="Helical" evidence="6">
    <location>
        <begin position="320"/>
        <end position="339"/>
    </location>
</feature>
<dbReference type="SUPFAM" id="SSF103473">
    <property type="entry name" value="MFS general substrate transporter"/>
    <property type="match status" value="1"/>
</dbReference>
<dbReference type="PANTHER" id="PTHR19432:SF35">
    <property type="entry name" value="SOLUTE CARRIER FAMILY 45 MEMBER 3 ISOFORM X1"/>
    <property type="match status" value="1"/>
</dbReference>
<sequence>MNQPRLSFWQIWNMSFGFLGIQFGWGLQMANMSAIYQMLGAEESELPILWLAAPVTGLLVQPIIGYMSDRTWNRLGRRRPYFLVGAILASLALVFMPSSSTLWMAAGLLWILDASVNISMEPFRAFVADKLPQQQRTQGFAVQSVFIGLGAVLSSALPYLLTNYFGVAGTSAPGTIPPAVSYAFYIGAAAFLLAVLWTVLSTPEAPPPDMAAFERMKAEHRGVSGFLSEFVHGLNSMPQTMRQLAAVQFFTWMGLFCMWICFSPAIAKHVFGAVKGSDNYADLVSQAGQWTGVCFSVYNGVCFVFAFLLLGLAQRYSARTLHIVSLLLGGAGLLSVALIQDQHWLLLSMVGVGIAWASILSMPYAMLSNCLPPAKMGFYMGVFNFFIVLPQIAISLGLGKLMELMPDADSLYVVMSGGGAMVLAALLTLRVRLQPTTSAAQERLA</sequence>
<dbReference type="PANTHER" id="PTHR19432">
    <property type="entry name" value="SUGAR TRANSPORTER"/>
    <property type="match status" value="1"/>
</dbReference>
<feature type="domain" description="Major facilitator superfamily (MFS) profile" evidence="7">
    <location>
        <begin position="1"/>
        <end position="206"/>
    </location>
</feature>
<evidence type="ECO:0000313" key="8">
    <source>
        <dbReference type="EMBL" id="MBD8527362.1"/>
    </source>
</evidence>
<evidence type="ECO:0000256" key="3">
    <source>
        <dbReference type="ARBA" id="ARBA00022692"/>
    </source>
</evidence>
<keyword evidence="5 6" id="KW-0472">Membrane</keyword>
<dbReference type="RefSeq" id="WP_192030783.1">
    <property type="nucleotide sequence ID" value="NZ_JACYTR010000049.1"/>
</dbReference>
<comment type="caution">
    <text evidence="8">The sequence shown here is derived from an EMBL/GenBank/DDBJ whole genome shotgun (WGS) entry which is preliminary data.</text>
</comment>
<dbReference type="GO" id="GO:0016020">
    <property type="term" value="C:membrane"/>
    <property type="evidence" value="ECO:0007669"/>
    <property type="project" value="UniProtKB-SubCell"/>
</dbReference>
<feature type="transmembrane region" description="Helical" evidence="6">
    <location>
        <begin position="345"/>
        <end position="366"/>
    </location>
</feature>
<evidence type="ECO:0000256" key="1">
    <source>
        <dbReference type="ARBA" id="ARBA00004141"/>
    </source>
</evidence>
<evidence type="ECO:0000256" key="5">
    <source>
        <dbReference type="ARBA" id="ARBA00023136"/>
    </source>
</evidence>
<dbReference type="Gene3D" id="1.20.1250.20">
    <property type="entry name" value="MFS general substrate transporter like domains"/>
    <property type="match status" value="1"/>
</dbReference>
<dbReference type="InterPro" id="IPR020846">
    <property type="entry name" value="MFS_dom"/>
</dbReference>
<comment type="subcellular location">
    <subcellularLocation>
        <location evidence="1">Membrane</location>
        <topology evidence="1">Multi-pass membrane protein</topology>
    </subcellularLocation>
</comment>
<feature type="transmembrane region" description="Helical" evidence="6">
    <location>
        <begin position="48"/>
        <end position="68"/>
    </location>
</feature>
<feature type="transmembrane region" description="Helical" evidence="6">
    <location>
        <begin position="12"/>
        <end position="36"/>
    </location>
</feature>
<evidence type="ECO:0000256" key="4">
    <source>
        <dbReference type="ARBA" id="ARBA00022989"/>
    </source>
</evidence>
<evidence type="ECO:0000259" key="7">
    <source>
        <dbReference type="PROSITE" id="PS50850"/>
    </source>
</evidence>
<accession>A0AAW3ZS71</accession>
<keyword evidence="4 6" id="KW-1133">Transmembrane helix</keyword>
<keyword evidence="3 6" id="KW-0812">Transmembrane</keyword>
<feature type="transmembrane region" description="Helical" evidence="6">
    <location>
        <begin position="80"/>
        <end position="96"/>
    </location>
</feature>
<reference evidence="8 9" key="1">
    <citation type="submission" date="2020-09" db="EMBL/GenBank/DDBJ databases">
        <title>Pseudoxanthomonas sp. CAU 1598 isolated from sand of Yaerae Beach.</title>
        <authorList>
            <person name="Kim W."/>
        </authorList>
    </citation>
    <scope>NUCLEOTIDE SEQUENCE [LARGE SCALE GENOMIC DNA]</scope>
    <source>
        <strain evidence="8 9">CAU 1598</strain>
    </source>
</reference>
<keyword evidence="9" id="KW-1185">Reference proteome</keyword>
<evidence type="ECO:0000256" key="2">
    <source>
        <dbReference type="ARBA" id="ARBA00022448"/>
    </source>
</evidence>
<feature type="transmembrane region" description="Helical" evidence="6">
    <location>
        <begin position="182"/>
        <end position="200"/>
    </location>
</feature>
<evidence type="ECO:0000256" key="6">
    <source>
        <dbReference type="SAM" id="Phobius"/>
    </source>
</evidence>
<name>A0AAW3ZS71_9GAMM</name>
<protein>
    <submittedName>
        <fullName evidence="8">MFS transporter</fullName>
    </submittedName>
</protein>
<organism evidence="8 9">
    <name type="scientific">Pseudomarimonas arenosa</name>
    <dbReference type="NCBI Taxonomy" id="2774145"/>
    <lineage>
        <taxon>Bacteria</taxon>
        <taxon>Pseudomonadati</taxon>
        <taxon>Pseudomonadota</taxon>
        <taxon>Gammaproteobacteria</taxon>
        <taxon>Lysobacterales</taxon>
        <taxon>Lysobacteraceae</taxon>
        <taxon>Pseudomarimonas</taxon>
    </lineage>
</organism>